<protein>
    <submittedName>
        <fullName evidence="1">Tetratricopeptide repeat protein</fullName>
    </submittedName>
</protein>
<reference evidence="1 2" key="1">
    <citation type="submission" date="2020-01" db="EMBL/GenBank/DDBJ databases">
        <authorList>
            <person name="Lee S.D."/>
        </authorList>
    </citation>
    <scope>NUCLEOTIDE SEQUENCE [LARGE SCALE GENOMIC DNA]</scope>
    <source>
        <strain evidence="1 2">SAP-1</strain>
    </source>
</reference>
<evidence type="ECO:0000313" key="2">
    <source>
        <dbReference type="Proteomes" id="UP000585363"/>
    </source>
</evidence>
<dbReference type="InterPro" id="IPR011990">
    <property type="entry name" value="TPR-like_helical_dom_sf"/>
</dbReference>
<reference evidence="1 2" key="2">
    <citation type="submission" date="2020-06" db="EMBL/GenBank/DDBJ databases">
        <title>Polyphasic characterization of a Rahnella strain isolated from tree sap.</title>
        <authorList>
            <person name="Kim I.S."/>
        </authorList>
    </citation>
    <scope>NUCLEOTIDE SEQUENCE [LARGE SCALE GENOMIC DNA]</scope>
    <source>
        <strain evidence="1 2">SAP-1</strain>
    </source>
</reference>
<dbReference type="Gene3D" id="1.25.40.10">
    <property type="entry name" value="Tetratricopeptide repeat domain"/>
    <property type="match status" value="1"/>
</dbReference>
<dbReference type="AlphaFoldDB" id="A0A848MM93"/>
<accession>A0A848MM93</accession>
<gene>
    <name evidence="1" type="ORF">GW590_22110</name>
</gene>
<proteinExistence type="predicted"/>
<comment type="caution">
    <text evidence="1">The sequence shown here is derived from an EMBL/GenBank/DDBJ whole genome shotgun (WGS) entry which is preliminary data.</text>
</comment>
<dbReference type="Proteomes" id="UP000585363">
    <property type="component" value="Unassembled WGS sequence"/>
</dbReference>
<name>A0A848MM93_9GAMM</name>
<dbReference type="SUPFAM" id="SSF48452">
    <property type="entry name" value="TPR-like"/>
    <property type="match status" value="1"/>
</dbReference>
<dbReference type="EMBL" id="JAADJU010000015">
    <property type="protein sequence ID" value="NMP29547.1"/>
    <property type="molecule type" value="Genomic_DNA"/>
</dbReference>
<keyword evidence="2" id="KW-1185">Reference proteome</keyword>
<dbReference type="RefSeq" id="WP_169405257.1">
    <property type="nucleotide sequence ID" value="NZ_JAADJU010000015.1"/>
</dbReference>
<evidence type="ECO:0000313" key="1">
    <source>
        <dbReference type="EMBL" id="NMP29547.1"/>
    </source>
</evidence>
<organism evidence="1 2">
    <name type="scientific">Rouxiella aceris</name>
    <dbReference type="NCBI Taxonomy" id="2703884"/>
    <lineage>
        <taxon>Bacteria</taxon>
        <taxon>Pseudomonadati</taxon>
        <taxon>Pseudomonadota</taxon>
        <taxon>Gammaproteobacteria</taxon>
        <taxon>Enterobacterales</taxon>
        <taxon>Yersiniaceae</taxon>
        <taxon>Rouxiella</taxon>
    </lineage>
</organism>
<sequence>MLKRLLSALCGKKNKAPANADSAPNSASSSPAAKEEMIVAYDVNGKEFHITRSEWREKIFLPSLQQKWDNPAELYDAILTGLNDGFASDLLPAAERLVEIDPNPERCHVIQGIVLMNNSQFAAAENTLRAGIAKVGETGALLNNLAKVFAELGDDTRADETLWRAIQAEPNLENGFMWWATTQRERGGEAAYLKALRTVAALPGSWRAKCWLARHYLENNQVAVARDLYAEVMASGLCDDRAMVMISRDLGNNDEIPLIVEFFAPVYDEHKHDPRVGMNLLQAYQQLGNAEEGEKLLARMYPLGLVPYKQYLDEFAQAFHEIHKQTAQSTPIDVQNLNIQILSFTQPIWHYGLCQADWLFKQKHEDAPKVGFFALSKISNDTSASESQREDDVGRLTRAIPLYLAEATHYWSNYSTQNYFHIVEGAGPALFASQIDENILFDLVPPTMKYFVTGEIGCIGENEQGQWQISLILWDCTRRVKQACESGQAIYAELGALVLDLEQRLLAHIGLKRQQPLDPFYQCPAVEVMPIYLSALAQNFTLTLVADKHAPHSTLWGERAMLDWPFNMLSHWPSAHVPKLMAISGLSKASDYRSTALAEYRQRCLKLLHDAEEMNSPAAKLAPLVWKIFDMQEEFLAHRRNLPEGSDQGYLQWLDRVSAK</sequence>